<reference evidence="4" key="1">
    <citation type="submission" date="2022-01" db="EMBL/GenBank/DDBJ databases">
        <authorList>
            <person name="King R."/>
        </authorList>
    </citation>
    <scope>NUCLEOTIDE SEQUENCE</scope>
</reference>
<dbReference type="Pfam" id="PF12796">
    <property type="entry name" value="Ank_2"/>
    <property type="match status" value="3"/>
</dbReference>
<dbReference type="InterPro" id="IPR036770">
    <property type="entry name" value="Ankyrin_rpt-contain_sf"/>
</dbReference>
<keyword evidence="5" id="KW-1185">Reference proteome</keyword>
<organism evidence="4 5">
    <name type="scientific">Diabrotica balteata</name>
    <name type="common">Banded cucumber beetle</name>
    <dbReference type="NCBI Taxonomy" id="107213"/>
    <lineage>
        <taxon>Eukaryota</taxon>
        <taxon>Metazoa</taxon>
        <taxon>Ecdysozoa</taxon>
        <taxon>Arthropoda</taxon>
        <taxon>Hexapoda</taxon>
        <taxon>Insecta</taxon>
        <taxon>Pterygota</taxon>
        <taxon>Neoptera</taxon>
        <taxon>Endopterygota</taxon>
        <taxon>Coleoptera</taxon>
        <taxon>Polyphaga</taxon>
        <taxon>Cucujiformia</taxon>
        <taxon>Chrysomeloidea</taxon>
        <taxon>Chrysomelidae</taxon>
        <taxon>Galerucinae</taxon>
        <taxon>Diabroticina</taxon>
        <taxon>Diabroticites</taxon>
        <taxon>Diabrotica</taxon>
    </lineage>
</organism>
<evidence type="ECO:0000256" key="1">
    <source>
        <dbReference type="ARBA" id="ARBA00022737"/>
    </source>
</evidence>
<dbReference type="SMART" id="SM00248">
    <property type="entry name" value="ANK"/>
    <property type="match status" value="6"/>
</dbReference>
<protein>
    <submittedName>
        <fullName evidence="4">Uncharacterized protein</fullName>
    </submittedName>
</protein>
<dbReference type="OrthoDB" id="6739670at2759"/>
<dbReference type="InterPro" id="IPR002110">
    <property type="entry name" value="Ankyrin_rpt"/>
</dbReference>
<evidence type="ECO:0000313" key="4">
    <source>
        <dbReference type="EMBL" id="CAG9835853.1"/>
    </source>
</evidence>
<feature type="repeat" description="ANK" evidence="3">
    <location>
        <begin position="71"/>
        <end position="105"/>
    </location>
</feature>
<dbReference type="PRINTS" id="PR01415">
    <property type="entry name" value="ANKYRIN"/>
</dbReference>
<dbReference type="Gene3D" id="1.25.40.20">
    <property type="entry name" value="Ankyrin repeat-containing domain"/>
    <property type="match status" value="3"/>
</dbReference>
<dbReference type="PROSITE" id="PS50297">
    <property type="entry name" value="ANK_REP_REGION"/>
    <property type="match status" value="5"/>
</dbReference>
<sequence length="502" mass="57431">MEEKRQDQPRFKLICQRYYQLKLRKKFGKIDLNSRDIWNNTPLHNALKYGHEELARLLIKSGACVNNVDTGGNTPLHLAARIGTTSIYTVRLLLKHMSDVNSTNNIGFTPLHEVVYAENVKIAKWSIINYYYGNKSNYTISIPNQLYSVYDNTGSKFLKFNLLDPPTCLTKDTTAVVKILVEAGADVNQQTAEGWTALHFAVERSLVDVVDILLQNGASVILSARNLPECLLLQMPRKVRALYGIIYKVVNDSYINVHSGTTVLHQAAELDITYIAKVILDKGADINAQDSRGKTALHIAVDNFQYDMIEFLILNGANINIKDNYGHVPLANIFDCVDFDFCVSKHMVKYIVLWQYDQEHIFMKSSKVTPIQLMWDQCEDAVNKMKDFVFEESNISLYKILKHIFNQRQLAEYLKKTSIFQSLSDWICNDIYCTIFPLYEKVIEIIPHNLKAAEERNSILDKLILVSNGILPQLPPEIILEICSYLNNYDLRNFLLSICKIS</sequence>
<dbReference type="PROSITE" id="PS50088">
    <property type="entry name" value="ANK_REPEAT"/>
    <property type="match status" value="5"/>
</dbReference>
<feature type="repeat" description="ANK" evidence="3">
    <location>
        <begin position="38"/>
        <end position="70"/>
    </location>
</feature>
<keyword evidence="2 3" id="KW-0040">ANK repeat</keyword>
<feature type="repeat" description="ANK" evidence="3">
    <location>
        <begin position="292"/>
        <end position="324"/>
    </location>
</feature>
<name>A0A9N9XE99_DIABA</name>
<proteinExistence type="predicted"/>
<dbReference type="Proteomes" id="UP001153709">
    <property type="component" value="Chromosome 6"/>
</dbReference>
<dbReference type="AlphaFoldDB" id="A0A9N9XE99"/>
<dbReference type="EMBL" id="OU898281">
    <property type="protein sequence ID" value="CAG9835853.1"/>
    <property type="molecule type" value="Genomic_DNA"/>
</dbReference>
<dbReference type="SUPFAM" id="SSF48403">
    <property type="entry name" value="Ankyrin repeat"/>
    <property type="match status" value="1"/>
</dbReference>
<accession>A0A9N9XE99</accession>
<gene>
    <name evidence="4" type="ORF">DIABBA_LOCUS9014</name>
</gene>
<evidence type="ECO:0000313" key="5">
    <source>
        <dbReference type="Proteomes" id="UP001153709"/>
    </source>
</evidence>
<keyword evidence="1" id="KW-0677">Repeat</keyword>
<evidence type="ECO:0000256" key="2">
    <source>
        <dbReference type="ARBA" id="ARBA00023043"/>
    </source>
</evidence>
<dbReference type="PANTHER" id="PTHR24171">
    <property type="entry name" value="ANKYRIN REPEAT DOMAIN-CONTAINING PROTEIN 39-RELATED"/>
    <property type="match status" value="1"/>
</dbReference>
<feature type="repeat" description="ANK" evidence="3">
    <location>
        <begin position="259"/>
        <end position="291"/>
    </location>
</feature>
<feature type="repeat" description="ANK" evidence="3">
    <location>
        <begin position="193"/>
        <end position="225"/>
    </location>
</feature>
<evidence type="ECO:0000256" key="3">
    <source>
        <dbReference type="PROSITE-ProRule" id="PRU00023"/>
    </source>
</evidence>